<dbReference type="AlphaFoldDB" id="A0AAE0F1S0"/>
<organism evidence="9 11">
    <name type="scientific">Cymbomonas tetramitiformis</name>
    <dbReference type="NCBI Taxonomy" id="36881"/>
    <lineage>
        <taxon>Eukaryota</taxon>
        <taxon>Viridiplantae</taxon>
        <taxon>Chlorophyta</taxon>
        <taxon>Pyramimonadophyceae</taxon>
        <taxon>Pyramimonadales</taxon>
        <taxon>Pyramimonadaceae</taxon>
        <taxon>Cymbomonas</taxon>
    </lineage>
</organism>
<feature type="compositionally biased region" description="Basic and acidic residues" evidence="7">
    <location>
        <begin position="272"/>
        <end position="291"/>
    </location>
</feature>
<evidence type="ECO:0000313" key="9">
    <source>
        <dbReference type="EMBL" id="KAK3248334.1"/>
    </source>
</evidence>
<evidence type="ECO:0000256" key="7">
    <source>
        <dbReference type="SAM" id="MobiDB-lite"/>
    </source>
</evidence>
<evidence type="ECO:0000256" key="2">
    <source>
        <dbReference type="ARBA" id="ARBA00007163"/>
    </source>
</evidence>
<gene>
    <name evidence="10" type="ORF">CYMTET_41131</name>
    <name evidence="9" type="ORF">CYMTET_42196</name>
</gene>
<evidence type="ECO:0000313" key="10">
    <source>
        <dbReference type="EMBL" id="KAK3249439.1"/>
    </source>
</evidence>
<keyword evidence="5" id="KW-0804">Transcription</keyword>
<feature type="compositionally biased region" description="Basic and acidic residues" evidence="7">
    <location>
        <begin position="195"/>
        <end position="216"/>
    </location>
</feature>
<evidence type="ECO:0000259" key="8">
    <source>
        <dbReference type="PROSITE" id="PS50217"/>
    </source>
</evidence>
<dbReference type="PANTHER" id="PTHR45967">
    <property type="entry name" value="G-BOX-BINDING FACTOR 3-RELATED"/>
    <property type="match status" value="1"/>
</dbReference>
<name>A0AAE0F1S0_9CHLO</name>
<feature type="domain" description="BZIP" evidence="8">
    <location>
        <begin position="186"/>
        <end position="249"/>
    </location>
</feature>
<dbReference type="PROSITE" id="PS50217">
    <property type="entry name" value="BZIP"/>
    <property type="match status" value="1"/>
</dbReference>
<dbReference type="SMART" id="SM00338">
    <property type="entry name" value="BRLZ"/>
    <property type="match status" value="1"/>
</dbReference>
<evidence type="ECO:0000256" key="6">
    <source>
        <dbReference type="ARBA" id="ARBA00023242"/>
    </source>
</evidence>
<keyword evidence="11" id="KW-1185">Reference proteome</keyword>
<evidence type="ECO:0000256" key="4">
    <source>
        <dbReference type="ARBA" id="ARBA00023125"/>
    </source>
</evidence>
<dbReference type="GO" id="GO:0005634">
    <property type="term" value="C:nucleus"/>
    <property type="evidence" value="ECO:0007669"/>
    <property type="project" value="UniProtKB-SubCell"/>
</dbReference>
<comment type="caution">
    <text evidence="9">The sequence shown here is derived from an EMBL/GenBank/DDBJ whole genome shotgun (WGS) entry which is preliminary data.</text>
</comment>
<sequence>MQAYYSSQAPAAGGSYYGGALATTAQQPPHPYAMWPGQAIMPYGAPPPSFYPGALYGAHPPYTMGAGGAPNTSENGRPRGAGGSVDGETGEAGAGSLDASGRPTAGNGLMGSNAVPGQRPPEVGASNQPPPGEAGPGASITAGPEYWVPTPQGGAAPHAPASMTAAGPGPHAVAGSELWLQQDEREVKRQRRKQSNRESARRSRLRKQGEVEELANRVDTLTSENMSLRNELVRLTDAITALKAEKGQLQERMQGSGVSAAPAAEGASEQEVAVKDESESAEKTSKPDEEK</sequence>
<dbReference type="Gene3D" id="1.20.5.170">
    <property type="match status" value="1"/>
</dbReference>
<evidence type="ECO:0000256" key="1">
    <source>
        <dbReference type="ARBA" id="ARBA00004123"/>
    </source>
</evidence>
<dbReference type="InterPro" id="IPR045314">
    <property type="entry name" value="bZIP_plant_GBF1"/>
</dbReference>
<feature type="region of interest" description="Disordered" evidence="7">
    <location>
        <begin position="246"/>
        <end position="291"/>
    </location>
</feature>
<comment type="subcellular location">
    <subcellularLocation>
        <location evidence="1">Nucleus</location>
    </subcellularLocation>
</comment>
<dbReference type="EMBL" id="LGRX02028205">
    <property type="protein sequence ID" value="KAK3248334.1"/>
    <property type="molecule type" value="Genomic_DNA"/>
</dbReference>
<evidence type="ECO:0000256" key="5">
    <source>
        <dbReference type="ARBA" id="ARBA00023163"/>
    </source>
</evidence>
<dbReference type="PANTHER" id="PTHR45967:SF38">
    <property type="entry name" value="G-BOX-BINDING FACTOR 2"/>
    <property type="match status" value="1"/>
</dbReference>
<feature type="region of interest" description="Disordered" evidence="7">
    <location>
        <begin position="66"/>
        <end position="228"/>
    </location>
</feature>
<evidence type="ECO:0000313" key="11">
    <source>
        <dbReference type="Proteomes" id="UP001190700"/>
    </source>
</evidence>
<evidence type="ECO:0000256" key="3">
    <source>
        <dbReference type="ARBA" id="ARBA00023015"/>
    </source>
</evidence>
<dbReference type="Proteomes" id="UP001190700">
    <property type="component" value="Unassembled WGS sequence"/>
</dbReference>
<reference evidence="9" key="2">
    <citation type="submission" date="2023-06" db="EMBL/GenBank/DDBJ databases">
        <title>Long-read-based genome assembly of the green algal bacterivore Cymbomonas tetramitiformis.</title>
        <authorList>
            <person name="Gyaltshen Y."/>
            <person name="Rozenberg A."/>
            <person name="Paasch A."/>
            <person name="Burns J.A."/>
            <person name="Warring S."/>
            <person name="Larson R."/>
            <person name="Maurer-Alcala X."/>
            <person name="Dacks J."/>
            <person name="Kim E."/>
        </authorList>
    </citation>
    <scope>NUCLEOTIDE SEQUENCE</scope>
    <source>
        <strain evidence="9">PLY_AMNH</strain>
    </source>
</reference>
<dbReference type="CDD" id="cd14702">
    <property type="entry name" value="bZIP_plant_GBF1"/>
    <property type="match status" value="1"/>
</dbReference>
<dbReference type="PROSITE" id="PS00036">
    <property type="entry name" value="BZIP_BASIC"/>
    <property type="match status" value="1"/>
</dbReference>
<dbReference type="EMBL" id="LGRX02027328">
    <property type="protein sequence ID" value="KAK3249439.1"/>
    <property type="molecule type" value="Genomic_DNA"/>
</dbReference>
<feature type="compositionally biased region" description="Gly residues" evidence="7">
    <location>
        <begin position="79"/>
        <end position="93"/>
    </location>
</feature>
<dbReference type="InterPro" id="IPR046347">
    <property type="entry name" value="bZIP_sf"/>
</dbReference>
<dbReference type="SUPFAM" id="SSF57959">
    <property type="entry name" value="Leucine zipper domain"/>
    <property type="match status" value="1"/>
</dbReference>
<dbReference type="GO" id="GO:0043565">
    <property type="term" value="F:sequence-specific DNA binding"/>
    <property type="evidence" value="ECO:0007669"/>
    <property type="project" value="InterPro"/>
</dbReference>
<comment type="similarity">
    <text evidence="2">Belongs to the bZIP family.</text>
</comment>
<dbReference type="Pfam" id="PF00170">
    <property type="entry name" value="bZIP_1"/>
    <property type="match status" value="1"/>
</dbReference>
<keyword evidence="3" id="KW-0805">Transcription regulation</keyword>
<dbReference type="InterPro" id="IPR044827">
    <property type="entry name" value="GBF-like"/>
</dbReference>
<dbReference type="GO" id="GO:0003700">
    <property type="term" value="F:DNA-binding transcription factor activity"/>
    <property type="evidence" value="ECO:0007669"/>
    <property type="project" value="InterPro"/>
</dbReference>
<feature type="compositionally biased region" description="Low complexity" evidence="7">
    <location>
        <begin position="155"/>
        <end position="166"/>
    </location>
</feature>
<protein>
    <recommendedName>
        <fullName evidence="8">BZIP domain-containing protein</fullName>
    </recommendedName>
</protein>
<dbReference type="InterPro" id="IPR004827">
    <property type="entry name" value="bZIP"/>
</dbReference>
<keyword evidence="4" id="KW-0238">DNA-binding</keyword>
<accession>A0AAE0F1S0</accession>
<proteinExistence type="inferred from homology"/>
<feature type="compositionally biased region" description="Polar residues" evidence="7">
    <location>
        <begin position="219"/>
        <end position="228"/>
    </location>
</feature>
<keyword evidence="6" id="KW-0539">Nucleus</keyword>
<reference evidence="9 11" key="1">
    <citation type="journal article" date="2015" name="Genome Biol. Evol.">
        <title>Comparative Genomics of a Bacterivorous Green Alga Reveals Evolutionary Causalities and Consequences of Phago-Mixotrophic Mode of Nutrition.</title>
        <authorList>
            <person name="Burns J.A."/>
            <person name="Paasch A."/>
            <person name="Narechania A."/>
            <person name="Kim E."/>
        </authorList>
    </citation>
    <scope>NUCLEOTIDE SEQUENCE [LARGE SCALE GENOMIC DNA]</scope>
    <source>
        <strain evidence="9">PLY_AMNH</strain>
    </source>
</reference>